<evidence type="ECO:0000313" key="2">
    <source>
        <dbReference type="EMBL" id="KAG0462374.1"/>
    </source>
</evidence>
<gene>
    <name evidence="2" type="ORF">HPP92_020850</name>
</gene>
<organism evidence="2 3">
    <name type="scientific">Vanilla planifolia</name>
    <name type="common">Vanilla</name>
    <dbReference type="NCBI Taxonomy" id="51239"/>
    <lineage>
        <taxon>Eukaryota</taxon>
        <taxon>Viridiplantae</taxon>
        <taxon>Streptophyta</taxon>
        <taxon>Embryophyta</taxon>
        <taxon>Tracheophyta</taxon>
        <taxon>Spermatophyta</taxon>
        <taxon>Magnoliopsida</taxon>
        <taxon>Liliopsida</taxon>
        <taxon>Asparagales</taxon>
        <taxon>Orchidaceae</taxon>
        <taxon>Vanilloideae</taxon>
        <taxon>Vanilleae</taxon>
        <taxon>Vanilla</taxon>
    </lineage>
</organism>
<feature type="region of interest" description="Disordered" evidence="1">
    <location>
        <begin position="17"/>
        <end position="69"/>
    </location>
</feature>
<reference evidence="2 3" key="1">
    <citation type="journal article" date="2020" name="Nat. Food">
        <title>A phased Vanilla planifolia genome enables genetic improvement of flavour and production.</title>
        <authorList>
            <person name="Hasing T."/>
            <person name="Tang H."/>
            <person name="Brym M."/>
            <person name="Khazi F."/>
            <person name="Huang T."/>
            <person name="Chambers A.H."/>
        </authorList>
    </citation>
    <scope>NUCLEOTIDE SEQUENCE [LARGE SCALE GENOMIC DNA]</scope>
    <source>
        <tissue evidence="2">Leaf</tissue>
    </source>
</reference>
<dbReference type="EMBL" id="JADCNM010000011">
    <property type="protein sequence ID" value="KAG0462374.1"/>
    <property type="molecule type" value="Genomic_DNA"/>
</dbReference>
<name>A0A835Q3H1_VANPL</name>
<feature type="compositionally biased region" description="Low complexity" evidence="1">
    <location>
        <begin position="58"/>
        <end position="69"/>
    </location>
</feature>
<proteinExistence type="predicted"/>
<dbReference type="Proteomes" id="UP000639772">
    <property type="component" value="Chromosome 11"/>
</dbReference>
<sequence>MACLDGVSIVIGHANNFSMSDVRPGSGGHDGRRRSAPRAVQQTVIRHSATAEAHCRPSSASLSTISSTL</sequence>
<evidence type="ECO:0000256" key="1">
    <source>
        <dbReference type="SAM" id="MobiDB-lite"/>
    </source>
</evidence>
<evidence type="ECO:0000313" key="3">
    <source>
        <dbReference type="Proteomes" id="UP000639772"/>
    </source>
</evidence>
<comment type="caution">
    <text evidence="2">The sequence shown here is derived from an EMBL/GenBank/DDBJ whole genome shotgun (WGS) entry which is preliminary data.</text>
</comment>
<accession>A0A835Q3H1</accession>
<dbReference type="AlphaFoldDB" id="A0A835Q3H1"/>
<protein>
    <submittedName>
        <fullName evidence="2">Uncharacterized protein</fullName>
    </submittedName>
</protein>